<dbReference type="NCBIfam" id="NF009180">
    <property type="entry name" value="PRK12528.1"/>
    <property type="match status" value="1"/>
</dbReference>
<evidence type="ECO:0000256" key="1">
    <source>
        <dbReference type="ARBA" id="ARBA00010641"/>
    </source>
</evidence>
<dbReference type="GO" id="GO:0003677">
    <property type="term" value="F:DNA binding"/>
    <property type="evidence" value="ECO:0007669"/>
    <property type="project" value="InterPro"/>
</dbReference>
<dbReference type="EMBL" id="QKRX01000011">
    <property type="protein sequence ID" value="RAU17234.1"/>
    <property type="molecule type" value="Genomic_DNA"/>
</dbReference>
<dbReference type="Gene3D" id="1.10.1740.10">
    <property type="match status" value="1"/>
</dbReference>
<dbReference type="RefSeq" id="WP_112159889.1">
    <property type="nucleotide sequence ID" value="NZ_QKRX01000011.1"/>
</dbReference>
<dbReference type="InterPro" id="IPR007627">
    <property type="entry name" value="RNA_pol_sigma70_r2"/>
</dbReference>
<evidence type="ECO:0000259" key="5">
    <source>
        <dbReference type="Pfam" id="PF04542"/>
    </source>
</evidence>
<protein>
    <submittedName>
        <fullName evidence="7">RNA polymerase subunit sigma</fullName>
    </submittedName>
</protein>
<keyword evidence="2" id="KW-0805">Transcription regulation</keyword>
<evidence type="ECO:0000313" key="8">
    <source>
        <dbReference type="Proteomes" id="UP000250744"/>
    </source>
</evidence>
<dbReference type="InterPro" id="IPR013324">
    <property type="entry name" value="RNA_pol_sigma_r3/r4-like"/>
</dbReference>
<dbReference type="InterPro" id="IPR039425">
    <property type="entry name" value="RNA_pol_sigma-70-like"/>
</dbReference>
<dbReference type="Proteomes" id="UP000250744">
    <property type="component" value="Unassembled WGS sequence"/>
</dbReference>
<dbReference type="InterPro" id="IPR014284">
    <property type="entry name" value="RNA_pol_sigma-70_dom"/>
</dbReference>
<evidence type="ECO:0000259" key="6">
    <source>
        <dbReference type="Pfam" id="PF08281"/>
    </source>
</evidence>
<dbReference type="Pfam" id="PF08281">
    <property type="entry name" value="Sigma70_r4_2"/>
    <property type="match status" value="1"/>
</dbReference>
<dbReference type="InterPro" id="IPR036388">
    <property type="entry name" value="WH-like_DNA-bd_sf"/>
</dbReference>
<proteinExistence type="inferred from homology"/>
<dbReference type="GO" id="GO:0006352">
    <property type="term" value="P:DNA-templated transcription initiation"/>
    <property type="evidence" value="ECO:0007669"/>
    <property type="project" value="InterPro"/>
</dbReference>
<accession>A0A364NJL7</accession>
<feature type="domain" description="RNA polymerase sigma-70 region 2" evidence="5">
    <location>
        <begin position="14"/>
        <end position="79"/>
    </location>
</feature>
<reference evidence="7 8" key="1">
    <citation type="submission" date="2018-06" db="EMBL/GenBank/DDBJ databases">
        <title>Nitrincola tibetense sp. nov., isolated from Lake XuguoCo on Tibetan Plateau.</title>
        <authorList>
            <person name="Xing P."/>
        </authorList>
    </citation>
    <scope>NUCLEOTIDE SEQUENCE [LARGE SCALE GENOMIC DNA]</scope>
    <source>
        <strain evidence="8">xg18</strain>
    </source>
</reference>
<dbReference type="OrthoDB" id="9797134at2"/>
<dbReference type="NCBIfam" id="TIGR02937">
    <property type="entry name" value="sigma70-ECF"/>
    <property type="match status" value="1"/>
</dbReference>
<keyword evidence="3" id="KW-0731">Sigma factor</keyword>
<evidence type="ECO:0000313" key="7">
    <source>
        <dbReference type="EMBL" id="RAU17234.1"/>
    </source>
</evidence>
<keyword evidence="8" id="KW-1185">Reference proteome</keyword>
<feature type="domain" description="RNA polymerase sigma factor 70 region 4 type 2" evidence="6">
    <location>
        <begin position="111"/>
        <end position="161"/>
    </location>
</feature>
<dbReference type="InterPro" id="IPR013325">
    <property type="entry name" value="RNA_pol_sigma_r2"/>
</dbReference>
<dbReference type="SUPFAM" id="SSF88946">
    <property type="entry name" value="Sigma2 domain of RNA polymerase sigma factors"/>
    <property type="match status" value="1"/>
</dbReference>
<comment type="similarity">
    <text evidence="1">Belongs to the sigma-70 factor family. ECF subfamily.</text>
</comment>
<name>A0A364NJL7_9GAMM</name>
<evidence type="ECO:0000256" key="3">
    <source>
        <dbReference type="ARBA" id="ARBA00023082"/>
    </source>
</evidence>
<organism evidence="7 8">
    <name type="scientific">Nitrincola tibetensis</name>
    <dbReference type="NCBI Taxonomy" id="2219697"/>
    <lineage>
        <taxon>Bacteria</taxon>
        <taxon>Pseudomonadati</taxon>
        <taxon>Pseudomonadota</taxon>
        <taxon>Gammaproteobacteria</taxon>
        <taxon>Oceanospirillales</taxon>
        <taxon>Oceanospirillaceae</taxon>
        <taxon>Nitrincola</taxon>
    </lineage>
</organism>
<comment type="caution">
    <text evidence="7">The sequence shown here is derived from an EMBL/GenBank/DDBJ whole genome shotgun (WGS) entry which is preliminary data.</text>
</comment>
<sequence>MHKEPSTHNDLGVLYSQNRQWLLGWLCKRLGCNHRAADLVQDTFVRLLKRDEWQQAREPKAYLMTVAKRVLIDHWRHQRIEDAYLEALQHLPVADAPSPETQHQLLALLIEIDRRLDGLPEITRRAFLYAQLDGMTYAEISEQLNISISTVKRHLIQAASRCYFPDLNL</sequence>
<dbReference type="InterPro" id="IPR013249">
    <property type="entry name" value="RNA_pol_sigma70_r4_t2"/>
</dbReference>
<dbReference type="SUPFAM" id="SSF88659">
    <property type="entry name" value="Sigma3 and sigma4 domains of RNA polymerase sigma factors"/>
    <property type="match status" value="1"/>
</dbReference>
<dbReference type="Pfam" id="PF04542">
    <property type="entry name" value="Sigma70_r2"/>
    <property type="match status" value="1"/>
</dbReference>
<dbReference type="PANTHER" id="PTHR43133:SF63">
    <property type="entry name" value="RNA POLYMERASE SIGMA FACTOR FECI-RELATED"/>
    <property type="match status" value="1"/>
</dbReference>
<dbReference type="CDD" id="cd06171">
    <property type="entry name" value="Sigma70_r4"/>
    <property type="match status" value="1"/>
</dbReference>
<evidence type="ECO:0000256" key="4">
    <source>
        <dbReference type="ARBA" id="ARBA00023163"/>
    </source>
</evidence>
<dbReference type="AlphaFoldDB" id="A0A364NJL7"/>
<dbReference type="Gene3D" id="1.10.10.10">
    <property type="entry name" value="Winged helix-like DNA-binding domain superfamily/Winged helix DNA-binding domain"/>
    <property type="match status" value="1"/>
</dbReference>
<keyword evidence="4" id="KW-0804">Transcription</keyword>
<dbReference type="PANTHER" id="PTHR43133">
    <property type="entry name" value="RNA POLYMERASE ECF-TYPE SIGMA FACTO"/>
    <property type="match status" value="1"/>
</dbReference>
<dbReference type="GO" id="GO:0016987">
    <property type="term" value="F:sigma factor activity"/>
    <property type="evidence" value="ECO:0007669"/>
    <property type="project" value="UniProtKB-KW"/>
</dbReference>
<evidence type="ECO:0000256" key="2">
    <source>
        <dbReference type="ARBA" id="ARBA00023015"/>
    </source>
</evidence>
<gene>
    <name evidence="7" type="ORF">DN062_13780</name>
</gene>